<dbReference type="EMBL" id="LGIA01000168">
    <property type="protein sequence ID" value="KOH44241.1"/>
    <property type="molecule type" value="Genomic_DNA"/>
</dbReference>
<dbReference type="Proteomes" id="UP000036958">
    <property type="component" value="Unassembled WGS sequence"/>
</dbReference>
<accession>A0A0L8V727</accession>
<sequence>MFMMPEASHVYRIAHGGKTFDPGWGRTAWGTRRFYKHTNPLGLMNGSK</sequence>
<keyword evidence="2" id="KW-1185">Reference proteome</keyword>
<protein>
    <submittedName>
        <fullName evidence="1">Uncharacterized protein</fullName>
    </submittedName>
</protein>
<proteinExistence type="predicted"/>
<reference evidence="2" key="1">
    <citation type="submission" date="2015-07" db="EMBL/GenBank/DDBJ databases">
        <title>Genome sequencing of Sunxiuqinia dokdonensis strain SK.</title>
        <authorList>
            <person name="Ahn S."/>
            <person name="Kim B.-C."/>
        </authorList>
    </citation>
    <scope>NUCLEOTIDE SEQUENCE [LARGE SCALE GENOMIC DNA]</scope>
    <source>
        <strain evidence="2">SK</strain>
    </source>
</reference>
<name>A0A0L8V727_9BACT</name>
<gene>
    <name evidence="1" type="ORF">NC99_29620</name>
</gene>
<evidence type="ECO:0000313" key="1">
    <source>
        <dbReference type="EMBL" id="KOH44241.1"/>
    </source>
</evidence>
<organism evidence="1 2">
    <name type="scientific">Sunxiuqinia dokdonensis</name>
    <dbReference type="NCBI Taxonomy" id="1409788"/>
    <lineage>
        <taxon>Bacteria</taxon>
        <taxon>Pseudomonadati</taxon>
        <taxon>Bacteroidota</taxon>
        <taxon>Bacteroidia</taxon>
        <taxon>Marinilabiliales</taxon>
        <taxon>Prolixibacteraceae</taxon>
        <taxon>Sunxiuqinia</taxon>
    </lineage>
</organism>
<comment type="caution">
    <text evidence="1">The sequence shown here is derived from an EMBL/GenBank/DDBJ whole genome shotgun (WGS) entry which is preliminary data.</text>
</comment>
<dbReference type="STRING" id="1409788.NC99_29620"/>
<evidence type="ECO:0000313" key="2">
    <source>
        <dbReference type="Proteomes" id="UP000036958"/>
    </source>
</evidence>
<dbReference type="AlphaFoldDB" id="A0A0L8V727"/>